<dbReference type="Proteomes" id="UP000000488">
    <property type="component" value="Chromosome"/>
</dbReference>
<reference evidence="2 3" key="1">
    <citation type="journal article" date="2011" name="J. Bacteriol.">
        <title>Genome sequence of the halotolerant marine bacterium Myxococcus fulvus HW-1.</title>
        <authorList>
            <person name="Li Z.F."/>
            <person name="Li X."/>
            <person name="Liu H."/>
            <person name="Liu X."/>
            <person name="Han K."/>
            <person name="Wu Z.H."/>
            <person name="Hu W."/>
            <person name="Li F.F."/>
            <person name="Li Y.Z."/>
        </authorList>
    </citation>
    <scope>NUCLEOTIDE SEQUENCE [LARGE SCALE GENOMIC DNA]</scope>
    <source>
        <strain evidence="3">ATCC BAA-855 / HW-1</strain>
    </source>
</reference>
<organism evidence="2 3">
    <name type="scientific">Myxococcus fulvus (strain ATCC BAA-855 / HW-1)</name>
    <dbReference type="NCBI Taxonomy" id="483219"/>
    <lineage>
        <taxon>Bacteria</taxon>
        <taxon>Pseudomonadati</taxon>
        <taxon>Myxococcota</taxon>
        <taxon>Myxococcia</taxon>
        <taxon>Myxococcales</taxon>
        <taxon>Cystobacterineae</taxon>
        <taxon>Myxococcaceae</taxon>
        <taxon>Myxococcus</taxon>
    </lineage>
</organism>
<dbReference type="KEGG" id="mfu:LILAB_10035"/>
<evidence type="ECO:0000256" key="1">
    <source>
        <dbReference type="SAM" id="Phobius"/>
    </source>
</evidence>
<protein>
    <submittedName>
        <fullName evidence="2">Uncharacterized protein</fullName>
    </submittedName>
</protein>
<gene>
    <name evidence="2" type="ordered locus">LILAB_10035</name>
</gene>
<keyword evidence="1" id="KW-0472">Membrane</keyword>
<name>F8CL05_MYXFH</name>
<feature type="transmembrane region" description="Helical" evidence="1">
    <location>
        <begin position="56"/>
        <end position="78"/>
    </location>
</feature>
<proteinExistence type="predicted"/>
<dbReference type="HOGENOM" id="CLU_2570237_0_0_7"/>
<evidence type="ECO:0000313" key="2">
    <source>
        <dbReference type="EMBL" id="AEI63918.1"/>
    </source>
</evidence>
<dbReference type="EMBL" id="CP002830">
    <property type="protein sequence ID" value="AEI63918.1"/>
    <property type="molecule type" value="Genomic_DNA"/>
</dbReference>
<accession>F8CL05</accession>
<dbReference type="AlphaFoldDB" id="F8CL05"/>
<sequence>MILLSPSIILLTMTLYTGWSVHDAGSDFVSSSFSWMWRGRLSSAATSRSCGINNMFFLWLMLYLAFSNAFWIMLLILASCS</sequence>
<evidence type="ECO:0000313" key="3">
    <source>
        <dbReference type="Proteomes" id="UP000000488"/>
    </source>
</evidence>
<keyword evidence="1" id="KW-0812">Transmembrane</keyword>
<keyword evidence="1" id="KW-1133">Transmembrane helix</keyword>